<keyword evidence="5" id="KW-0804">Transcription</keyword>
<dbReference type="PROSITE" id="PS50110">
    <property type="entry name" value="RESPONSE_REGULATORY"/>
    <property type="match status" value="1"/>
</dbReference>
<dbReference type="InterPro" id="IPR045279">
    <property type="entry name" value="ARR-like"/>
</dbReference>
<comment type="function">
    <text evidence="7">Functions as a response regulator involved in His-to-Asp phosphorelay signal transduction system. Phosphorylation of the Asp residue in the receiver domain activates the ability of the protein to promote the transcription of target genes. Type-A response regulators seem to act as negative regulators of the cytokinin signaling.</text>
</comment>
<dbReference type="SUPFAM" id="SSF52172">
    <property type="entry name" value="CheY-like"/>
    <property type="match status" value="1"/>
</dbReference>
<keyword evidence="3" id="KW-0902">Two-component regulatory system</keyword>
<dbReference type="PANTHER" id="PTHR43874:SF167">
    <property type="entry name" value="TWO-COMPONENT RESPONSE REGULATOR ARR9"/>
    <property type="match status" value="1"/>
</dbReference>
<protein>
    <submittedName>
        <fullName evidence="10">Two-component response regulator ORR11-like protein</fullName>
    </submittedName>
</protein>
<dbReference type="GO" id="GO:0009736">
    <property type="term" value="P:cytokinin-activated signaling pathway"/>
    <property type="evidence" value="ECO:0007669"/>
    <property type="project" value="UniProtKB-KW"/>
</dbReference>
<dbReference type="PANTHER" id="PTHR43874">
    <property type="entry name" value="TWO-COMPONENT RESPONSE REGULATOR"/>
    <property type="match status" value="1"/>
</dbReference>
<feature type="domain" description="Response regulatory" evidence="9">
    <location>
        <begin position="1"/>
        <end position="101"/>
    </location>
</feature>
<sequence>MFGQLTSGLEAAWNKLKGDVLTKDNIVEPMRDISYFLFGFGSDGNSYRQKKEIEVNLIIIDYCMLGMTGYDLLRKIKESSSLKDIPIVIMSSENVPPGISR</sequence>
<dbReference type="InterPro" id="IPR011006">
    <property type="entry name" value="CheY-like_superfamily"/>
</dbReference>
<evidence type="ECO:0000256" key="3">
    <source>
        <dbReference type="ARBA" id="ARBA00023012"/>
    </source>
</evidence>
<keyword evidence="1 8" id="KW-0597">Phosphoprotein</keyword>
<keyword evidence="11" id="KW-1185">Reference proteome</keyword>
<evidence type="ECO:0000313" key="11">
    <source>
        <dbReference type="Proteomes" id="UP000283530"/>
    </source>
</evidence>
<comment type="similarity">
    <text evidence="6">Belongs to the ARR family. Type-A subfamily.</text>
</comment>
<evidence type="ECO:0000256" key="8">
    <source>
        <dbReference type="PROSITE-ProRule" id="PRU00169"/>
    </source>
</evidence>
<keyword evidence="2" id="KW-0932">Cytokinin signaling pathway</keyword>
<evidence type="ECO:0000256" key="7">
    <source>
        <dbReference type="ARBA" id="ARBA00043855"/>
    </source>
</evidence>
<keyword evidence="4" id="KW-0805">Transcription regulation</keyword>
<dbReference type="AlphaFoldDB" id="A0A443NCD7"/>
<name>A0A443NCD7_9MAGN</name>
<evidence type="ECO:0000256" key="5">
    <source>
        <dbReference type="ARBA" id="ARBA00023163"/>
    </source>
</evidence>
<reference evidence="10 11" key="1">
    <citation type="journal article" date="2019" name="Nat. Plants">
        <title>Stout camphor tree genome fills gaps in understanding of flowering plant genome evolution.</title>
        <authorList>
            <person name="Chaw S.M."/>
            <person name="Liu Y.C."/>
            <person name="Wu Y.W."/>
            <person name="Wang H.Y."/>
            <person name="Lin C.I."/>
            <person name="Wu C.S."/>
            <person name="Ke H.M."/>
            <person name="Chang L.Y."/>
            <person name="Hsu C.Y."/>
            <person name="Yang H.T."/>
            <person name="Sudianto E."/>
            <person name="Hsu M.H."/>
            <person name="Wu K.P."/>
            <person name="Wang L.N."/>
            <person name="Leebens-Mack J.H."/>
            <person name="Tsai I.J."/>
        </authorList>
    </citation>
    <scope>NUCLEOTIDE SEQUENCE [LARGE SCALE GENOMIC DNA]</scope>
    <source>
        <strain evidence="11">cv. Chaw 1501</strain>
        <tissue evidence="10">Young leaves</tissue>
    </source>
</reference>
<dbReference type="STRING" id="337451.A0A443NCD7"/>
<dbReference type="EMBL" id="QPKB01000002">
    <property type="protein sequence ID" value="RWR76190.1"/>
    <property type="molecule type" value="Genomic_DNA"/>
</dbReference>
<dbReference type="OrthoDB" id="60033at2759"/>
<dbReference type="Gene3D" id="3.40.50.2300">
    <property type="match status" value="1"/>
</dbReference>
<gene>
    <name evidence="10" type="ORF">CKAN_00461600</name>
</gene>
<evidence type="ECO:0000256" key="1">
    <source>
        <dbReference type="ARBA" id="ARBA00022553"/>
    </source>
</evidence>
<organism evidence="10 11">
    <name type="scientific">Cinnamomum micranthum f. kanehirae</name>
    <dbReference type="NCBI Taxonomy" id="337451"/>
    <lineage>
        <taxon>Eukaryota</taxon>
        <taxon>Viridiplantae</taxon>
        <taxon>Streptophyta</taxon>
        <taxon>Embryophyta</taxon>
        <taxon>Tracheophyta</taxon>
        <taxon>Spermatophyta</taxon>
        <taxon>Magnoliopsida</taxon>
        <taxon>Magnoliidae</taxon>
        <taxon>Laurales</taxon>
        <taxon>Lauraceae</taxon>
        <taxon>Cinnamomum</taxon>
    </lineage>
</organism>
<dbReference type="Proteomes" id="UP000283530">
    <property type="component" value="Unassembled WGS sequence"/>
</dbReference>
<dbReference type="GO" id="GO:0000160">
    <property type="term" value="P:phosphorelay signal transduction system"/>
    <property type="evidence" value="ECO:0007669"/>
    <property type="project" value="UniProtKB-KW"/>
</dbReference>
<accession>A0A443NCD7</accession>
<feature type="modified residue" description="4-aspartylphosphate" evidence="8">
    <location>
        <position position="61"/>
    </location>
</feature>
<dbReference type="InterPro" id="IPR001789">
    <property type="entry name" value="Sig_transdc_resp-reg_receiver"/>
</dbReference>
<evidence type="ECO:0000256" key="4">
    <source>
        <dbReference type="ARBA" id="ARBA00023015"/>
    </source>
</evidence>
<evidence type="ECO:0000256" key="2">
    <source>
        <dbReference type="ARBA" id="ARBA00022864"/>
    </source>
</evidence>
<proteinExistence type="inferred from homology"/>
<comment type="caution">
    <text evidence="10">The sequence shown here is derived from an EMBL/GenBank/DDBJ whole genome shotgun (WGS) entry which is preliminary data.</text>
</comment>
<evidence type="ECO:0000256" key="6">
    <source>
        <dbReference type="ARBA" id="ARBA00038244"/>
    </source>
</evidence>
<evidence type="ECO:0000259" key="9">
    <source>
        <dbReference type="PROSITE" id="PS50110"/>
    </source>
</evidence>
<evidence type="ECO:0000313" key="10">
    <source>
        <dbReference type="EMBL" id="RWR76190.1"/>
    </source>
</evidence>